<dbReference type="RefSeq" id="WP_343993077.1">
    <property type="nucleotide sequence ID" value="NZ_BAAANB010000021.1"/>
</dbReference>
<organism evidence="1 2">
    <name type="scientific">Terrabacter terrae</name>
    <dbReference type="NCBI Taxonomy" id="318434"/>
    <lineage>
        <taxon>Bacteria</taxon>
        <taxon>Bacillati</taxon>
        <taxon>Actinomycetota</taxon>
        <taxon>Actinomycetes</taxon>
        <taxon>Micrococcales</taxon>
        <taxon>Intrasporangiaceae</taxon>
        <taxon>Terrabacter</taxon>
    </lineage>
</organism>
<proteinExistence type="predicted"/>
<evidence type="ECO:0000313" key="1">
    <source>
        <dbReference type="EMBL" id="GAA2037526.1"/>
    </source>
</evidence>
<evidence type="ECO:0008006" key="3">
    <source>
        <dbReference type="Google" id="ProtNLM"/>
    </source>
</evidence>
<dbReference type="Proteomes" id="UP001501285">
    <property type="component" value="Unassembled WGS sequence"/>
</dbReference>
<gene>
    <name evidence="1" type="ORF">GCM10009740_31700</name>
</gene>
<reference evidence="2" key="1">
    <citation type="journal article" date="2019" name="Int. J. Syst. Evol. Microbiol.">
        <title>The Global Catalogue of Microorganisms (GCM) 10K type strain sequencing project: providing services to taxonomists for standard genome sequencing and annotation.</title>
        <authorList>
            <consortium name="The Broad Institute Genomics Platform"/>
            <consortium name="The Broad Institute Genome Sequencing Center for Infectious Disease"/>
            <person name="Wu L."/>
            <person name="Ma J."/>
        </authorList>
    </citation>
    <scope>NUCLEOTIDE SEQUENCE [LARGE SCALE GENOMIC DNA]</scope>
    <source>
        <strain evidence="2">JCM 14283</strain>
    </source>
</reference>
<keyword evidence="2" id="KW-1185">Reference proteome</keyword>
<dbReference type="EMBL" id="BAAANB010000021">
    <property type="protein sequence ID" value="GAA2037526.1"/>
    <property type="molecule type" value="Genomic_DNA"/>
</dbReference>
<sequence>MTAKKPTVLLTAADVAARTGEHIKTVRLRTRRGDYKAFAINLGTENRPRWRYDEALLERWIDTRRAA</sequence>
<accession>A0ABP5FZW5</accession>
<name>A0ABP5FZW5_9MICO</name>
<comment type="caution">
    <text evidence="1">The sequence shown here is derived from an EMBL/GenBank/DDBJ whole genome shotgun (WGS) entry which is preliminary data.</text>
</comment>
<evidence type="ECO:0000313" key="2">
    <source>
        <dbReference type="Proteomes" id="UP001501285"/>
    </source>
</evidence>
<protein>
    <recommendedName>
        <fullName evidence="3">Helix-turn-helix domain-containing protein</fullName>
    </recommendedName>
</protein>